<keyword evidence="2" id="KW-0732">Signal</keyword>
<feature type="region of interest" description="Disordered" evidence="1">
    <location>
        <begin position="520"/>
        <end position="548"/>
    </location>
</feature>
<feature type="region of interest" description="Disordered" evidence="1">
    <location>
        <begin position="477"/>
        <end position="507"/>
    </location>
</feature>
<proteinExistence type="predicted"/>
<feature type="domain" description="WSC" evidence="3">
    <location>
        <begin position="362"/>
        <end position="459"/>
    </location>
</feature>
<dbReference type="EMBL" id="AYSA01000159">
    <property type="protein sequence ID" value="ESZ95974.1"/>
    <property type="molecule type" value="Genomic_DNA"/>
</dbReference>
<sequence length="632" mass="66966">MHTTALLQLALYFLTFFINPAFAFWRLPCKSPVVVQRADSIVAPGGVSAHVHTIMGANGFGFSMNYASTQASTCSTCTVTKDLSNYWTPTLYYRAQNGSFISVNQNGGVIVYYIQRTDPLDPEYSNGLLAFPEGFRMIAGNPYLRTFDSSSLEQAAITYNCLGSGKPQTNAFPNYNCPYGLRSQVFFPSCWDGVNMDSTTYVSHMAYPSGTDSGHCPASHPKRFVSIFYEILWNTPDFADKWYGNSQPFVWSMGDPTGYGYHGDFFNGWDVPTLQKAINECNDPNGVIENCPVFQFETDAVANGCKVPPSVHEQISGVLPRLPGCNGVQSGPANAVQQTGCGATTTIGTPMWPYTDVTKSKSFAYLGCGVDIAGQARTLQGASLTNNTGMTIESCVDFCNSKGYSIAGLEYSTQCFCDNTILAGRSPVPGLVGECGMPCSGNNQQICGGAALISLYQKCSSSKNCTNIQYPFNAGLKKRKSEEKRERRQKRDSESVCSSSSIPASSTSASTSAYVSASANPSASSTSPLSMPAMPNSSSLSLSSTANNPLASTRASSVSISVPVATSATTKSSSTSFDSGTKVSTQSSSASSNSGTKVITKSSSASSNSGIKITTVVTATASTLTTVTATVS</sequence>
<name>W9CMU4_SCLBF</name>
<dbReference type="PROSITE" id="PS51212">
    <property type="entry name" value="WSC"/>
    <property type="match status" value="1"/>
</dbReference>
<feature type="region of interest" description="Disordered" evidence="1">
    <location>
        <begin position="569"/>
        <end position="604"/>
    </location>
</feature>
<feature type="compositionally biased region" description="Low complexity" evidence="1">
    <location>
        <begin position="495"/>
        <end position="507"/>
    </location>
</feature>
<dbReference type="Pfam" id="PF09362">
    <property type="entry name" value="DUF1996"/>
    <property type="match status" value="1"/>
</dbReference>
<keyword evidence="5" id="KW-1185">Reference proteome</keyword>
<feature type="chain" id="PRO_5004918701" description="WSC domain-containing protein" evidence="2">
    <location>
        <begin position="24"/>
        <end position="632"/>
    </location>
</feature>
<evidence type="ECO:0000313" key="5">
    <source>
        <dbReference type="Proteomes" id="UP000019487"/>
    </source>
</evidence>
<reference evidence="4 5" key="1">
    <citation type="journal article" date="2014" name="Genome Announc.">
        <title>Draft genome sequence of Sclerotinia borealis, a psychrophilic plant pathogenic fungus.</title>
        <authorList>
            <person name="Mardanov A.V."/>
            <person name="Beletsky A.V."/>
            <person name="Kadnikov V.V."/>
            <person name="Ignatov A.N."/>
            <person name="Ravin N.V."/>
        </authorList>
    </citation>
    <scope>NUCLEOTIDE SEQUENCE [LARGE SCALE GENOMIC DNA]</scope>
    <source>
        <strain evidence="5">F-4157</strain>
    </source>
</reference>
<organism evidence="4 5">
    <name type="scientific">Sclerotinia borealis (strain F-4128)</name>
    <dbReference type="NCBI Taxonomy" id="1432307"/>
    <lineage>
        <taxon>Eukaryota</taxon>
        <taxon>Fungi</taxon>
        <taxon>Dikarya</taxon>
        <taxon>Ascomycota</taxon>
        <taxon>Pezizomycotina</taxon>
        <taxon>Leotiomycetes</taxon>
        <taxon>Helotiales</taxon>
        <taxon>Sclerotiniaceae</taxon>
        <taxon>Sclerotinia</taxon>
    </lineage>
</organism>
<evidence type="ECO:0000256" key="2">
    <source>
        <dbReference type="SAM" id="SignalP"/>
    </source>
</evidence>
<dbReference type="HOGENOM" id="CLU_014722_3_2_1"/>
<gene>
    <name evidence="4" type="ORF">SBOR_3666</name>
</gene>
<dbReference type="InterPro" id="IPR002889">
    <property type="entry name" value="WSC_carb-bd"/>
</dbReference>
<dbReference type="Pfam" id="PF01822">
    <property type="entry name" value="WSC"/>
    <property type="match status" value="1"/>
</dbReference>
<dbReference type="OrthoDB" id="74764at2759"/>
<dbReference type="PANTHER" id="PTHR43662:SF3">
    <property type="entry name" value="DOMAIN PROTEIN, PUTATIVE (AFU_ORTHOLOGUE AFUA_6G11970)-RELATED"/>
    <property type="match status" value="1"/>
</dbReference>
<feature type="signal peptide" evidence="2">
    <location>
        <begin position="1"/>
        <end position="23"/>
    </location>
</feature>
<feature type="compositionally biased region" description="Basic and acidic residues" evidence="1">
    <location>
        <begin position="480"/>
        <end position="494"/>
    </location>
</feature>
<protein>
    <recommendedName>
        <fullName evidence="3">WSC domain-containing protein</fullName>
    </recommendedName>
</protein>
<dbReference type="STRING" id="1432307.W9CMU4"/>
<dbReference type="Proteomes" id="UP000019487">
    <property type="component" value="Unassembled WGS sequence"/>
</dbReference>
<evidence type="ECO:0000259" key="3">
    <source>
        <dbReference type="PROSITE" id="PS51212"/>
    </source>
</evidence>
<accession>W9CMU4</accession>
<dbReference type="AlphaFoldDB" id="W9CMU4"/>
<evidence type="ECO:0000313" key="4">
    <source>
        <dbReference type="EMBL" id="ESZ95974.1"/>
    </source>
</evidence>
<comment type="caution">
    <text evidence="4">The sequence shown here is derived from an EMBL/GenBank/DDBJ whole genome shotgun (WGS) entry which is preliminary data.</text>
</comment>
<dbReference type="PANTHER" id="PTHR43662">
    <property type="match status" value="1"/>
</dbReference>
<evidence type="ECO:0000256" key="1">
    <source>
        <dbReference type="SAM" id="MobiDB-lite"/>
    </source>
</evidence>
<dbReference type="InterPro" id="IPR018535">
    <property type="entry name" value="DUF1996"/>
</dbReference>
<dbReference type="SMART" id="SM00321">
    <property type="entry name" value="WSC"/>
    <property type="match status" value="1"/>
</dbReference>